<keyword evidence="3" id="KW-0808">Transferase</keyword>
<evidence type="ECO:0000256" key="1">
    <source>
        <dbReference type="ARBA" id="ARBA00000085"/>
    </source>
</evidence>
<dbReference type="InterPro" id="IPR004358">
    <property type="entry name" value="Sig_transdc_His_kin-like_C"/>
</dbReference>
<evidence type="ECO:0000259" key="8">
    <source>
        <dbReference type="PROSITE" id="PS50109"/>
    </source>
</evidence>
<dbReference type="AlphaFoldDB" id="A0A4R5QFK0"/>
<evidence type="ECO:0000256" key="3">
    <source>
        <dbReference type="ARBA" id="ARBA00022679"/>
    </source>
</evidence>
<dbReference type="PANTHER" id="PTHR43065:SF46">
    <property type="entry name" value="C4-DICARBOXYLATE TRANSPORT SENSOR PROTEIN DCTB"/>
    <property type="match status" value="1"/>
</dbReference>
<dbReference type="PANTHER" id="PTHR43065">
    <property type="entry name" value="SENSOR HISTIDINE KINASE"/>
    <property type="match status" value="1"/>
</dbReference>
<evidence type="ECO:0000313" key="10">
    <source>
        <dbReference type="Proteomes" id="UP000295096"/>
    </source>
</evidence>
<evidence type="ECO:0000256" key="2">
    <source>
        <dbReference type="ARBA" id="ARBA00012438"/>
    </source>
</evidence>
<dbReference type="Proteomes" id="UP000295096">
    <property type="component" value="Unassembled WGS sequence"/>
</dbReference>
<dbReference type="EC" id="2.7.13.3" evidence="2"/>
<dbReference type="InterPro" id="IPR005467">
    <property type="entry name" value="His_kinase_dom"/>
</dbReference>
<dbReference type="GO" id="GO:0000155">
    <property type="term" value="F:phosphorelay sensor kinase activity"/>
    <property type="evidence" value="ECO:0007669"/>
    <property type="project" value="InterPro"/>
</dbReference>
<dbReference type="SUPFAM" id="SSF55874">
    <property type="entry name" value="ATPase domain of HSP90 chaperone/DNA topoisomerase II/histidine kinase"/>
    <property type="match status" value="1"/>
</dbReference>
<keyword evidence="6" id="KW-0067">ATP-binding</keyword>
<dbReference type="PRINTS" id="PR00344">
    <property type="entry name" value="BCTRLSENSOR"/>
</dbReference>
<keyword evidence="5" id="KW-0418">Kinase</keyword>
<dbReference type="InterPro" id="IPR036890">
    <property type="entry name" value="HATPase_C_sf"/>
</dbReference>
<sequence>MAHRPDGGAEVVGHILHIHAARGAAARAAASGRLATLGEMAAGRAHELKRPRAVISLAAANAGRALRAGKPAEATGRLGRIAAQAARAGALIGHLRRYLRGAEAGEVPGPVPLRRALDGAPAPVGASLRDAGVTLEVAPGPLVLARLVPLEQVLVPLIGNAREAFTGRPGGAPRRLRIAAATGQVRITVADTAGGIPRPVQARLFEPFVTAKDAAKGTGLGLSFCHGLCAAWAG</sequence>
<dbReference type="RefSeq" id="WP_133289461.1">
    <property type="nucleotide sequence ID" value="NZ_SMSJ01000018.1"/>
</dbReference>
<dbReference type="SMART" id="SM00387">
    <property type="entry name" value="HATPase_c"/>
    <property type="match status" value="1"/>
</dbReference>
<protein>
    <recommendedName>
        <fullName evidence="2">histidine kinase</fullName>
        <ecNumber evidence="2">2.7.13.3</ecNumber>
    </recommendedName>
</protein>
<name>A0A4R5QFK0_9PROT</name>
<comment type="caution">
    <text evidence="9">The sequence shown here is derived from an EMBL/GenBank/DDBJ whole genome shotgun (WGS) entry which is preliminary data.</text>
</comment>
<dbReference type="EMBL" id="SMSJ01000018">
    <property type="protein sequence ID" value="TDH61673.1"/>
    <property type="molecule type" value="Genomic_DNA"/>
</dbReference>
<dbReference type="OrthoDB" id="7568856at2"/>
<organism evidence="9 10">
    <name type="scientific">Dankookia rubra</name>
    <dbReference type="NCBI Taxonomy" id="1442381"/>
    <lineage>
        <taxon>Bacteria</taxon>
        <taxon>Pseudomonadati</taxon>
        <taxon>Pseudomonadota</taxon>
        <taxon>Alphaproteobacteria</taxon>
        <taxon>Acetobacterales</taxon>
        <taxon>Roseomonadaceae</taxon>
        <taxon>Dankookia</taxon>
    </lineage>
</organism>
<dbReference type="Gene3D" id="3.30.565.10">
    <property type="entry name" value="Histidine kinase-like ATPase, C-terminal domain"/>
    <property type="match status" value="1"/>
</dbReference>
<dbReference type="PROSITE" id="PS50109">
    <property type="entry name" value="HIS_KIN"/>
    <property type="match status" value="1"/>
</dbReference>
<gene>
    <name evidence="9" type="ORF">E2C06_15210</name>
</gene>
<evidence type="ECO:0000313" key="9">
    <source>
        <dbReference type="EMBL" id="TDH61673.1"/>
    </source>
</evidence>
<dbReference type="Pfam" id="PF02518">
    <property type="entry name" value="HATPase_c"/>
    <property type="match status" value="1"/>
</dbReference>
<evidence type="ECO:0000256" key="5">
    <source>
        <dbReference type="ARBA" id="ARBA00022777"/>
    </source>
</evidence>
<dbReference type="InterPro" id="IPR003594">
    <property type="entry name" value="HATPase_dom"/>
</dbReference>
<feature type="domain" description="Histidine kinase" evidence="8">
    <location>
        <begin position="43"/>
        <end position="234"/>
    </location>
</feature>
<dbReference type="GO" id="GO:0005524">
    <property type="term" value="F:ATP binding"/>
    <property type="evidence" value="ECO:0007669"/>
    <property type="project" value="UniProtKB-KW"/>
</dbReference>
<reference evidence="9 10" key="1">
    <citation type="journal article" date="2016" name="J. Microbiol.">
        <title>Dankookia rubra gen. nov., sp. nov., an alphaproteobacterium isolated from sediment of a shallow stream.</title>
        <authorList>
            <person name="Kim W.H."/>
            <person name="Kim D.H."/>
            <person name="Kang K."/>
            <person name="Ahn T.Y."/>
        </authorList>
    </citation>
    <scope>NUCLEOTIDE SEQUENCE [LARGE SCALE GENOMIC DNA]</scope>
    <source>
        <strain evidence="9 10">JCM30602</strain>
    </source>
</reference>
<evidence type="ECO:0000256" key="7">
    <source>
        <dbReference type="ARBA" id="ARBA00023012"/>
    </source>
</evidence>
<keyword evidence="7" id="KW-0902">Two-component regulatory system</keyword>
<dbReference type="InterPro" id="IPR036097">
    <property type="entry name" value="HisK_dim/P_sf"/>
</dbReference>
<evidence type="ECO:0000256" key="4">
    <source>
        <dbReference type="ARBA" id="ARBA00022741"/>
    </source>
</evidence>
<keyword evidence="4" id="KW-0547">Nucleotide-binding</keyword>
<evidence type="ECO:0000256" key="6">
    <source>
        <dbReference type="ARBA" id="ARBA00022840"/>
    </source>
</evidence>
<accession>A0A4R5QFK0</accession>
<dbReference type="SUPFAM" id="SSF47384">
    <property type="entry name" value="Homodimeric domain of signal transducing histidine kinase"/>
    <property type="match status" value="1"/>
</dbReference>
<keyword evidence="10" id="KW-1185">Reference proteome</keyword>
<proteinExistence type="predicted"/>
<dbReference type="Gene3D" id="1.10.287.130">
    <property type="match status" value="1"/>
</dbReference>
<comment type="catalytic activity">
    <reaction evidence="1">
        <text>ATP + protein L-histidine = ADP + protein N-phospho-L-histidine.</text>
        <dbReference type="EC" id="2.7.13.3"/>
    </reaction>
</comment>